<dbReference type="HOGENOM" id="CLU_1335228_0_0_7"/>
<dbReference type="KEGG" id="acp:A2cp1_0272"/>
<reference evidence="4" key="1">
    <citation type="submission" date="2009-01" db="EMBL/GenBank/DDBJ databases">
        <title>Complete sequence of Anaeromyxobacter dehalogenans 2CP-1.</title>
        <authorList>
            <consortium name="US DOE Joint Genome Institute"/>
            <person name="Lucas S."/>
            <person name="Copeland A."/>
            <person name="Lapidus A."/>
            <person name="Glavina del Rio T."/>
            <person name="Dalin E."/>
            <person name="Tice H."/>
            <person name="Bruce D."/>
            <person name="Goodwin L."/>
            <person name="Pitluck S."/>
            <person name="Saunders E."/>
            <person name="Brettin T."/>
            <person name="Detter J.C."/>
            <person name="Han C."/>
            <person name="Larimer F."/>
            <person name="Land M."/>
            <person name="Hauser L."/>
            <person name="Kyrpides N."/>
            <person name="Ovchinnikova G."/>
            <person name="Beliaev A.S."/>
            <person name="Richardson P."/>
        </authorList>
    </citation>
    <scope>NUCLEOTIDE SEQUENCE</scope>
    <source>
        <strain evidence="4">2CP-1</strain>
    </source>
</reference>
<protein>
    <recommendedName>
        <fullName evidence="3">DUF2231 domain-containing protein</fullName>
    </recommendedName>
</protein>
<keyword evidence="2" id="KW-0812">Transmembrane</keyword>
<evidence type="ECO:0000313" key="4">
    <source>
        <dbReference type="EMBL" id="ACL63631.1"/>
    </source>
</evidence>
<keyword evidence="5" id="KW-1185">Reference proteome</keyword>
<gene>
    <name evidence="4" type="ordered locus">A2cp1_0272</name>
</gene>
<evidence type="ECO:0000313" key="5">
    <source>
        <dbReference type="Proteomes" id="UP000007089"/>
    </source>
</evidence>
<sequence length="219" mass="22048">MPMRTHELHPAIVHAPLALLPAAAIADLVATARPRDRALDAVGRTLWWSAAAGGLAAGLAGMAASQEIEVRGEHARDAMFLHGIGNLGLVVAAFGVAAWRSRNRACLTTALSGLAASAAATYTAYLGGELVYGHGAGIRALGGAASEAPALFSAAAPGRLARDAVRGLRWLLSRGARAVTGRERVDRTALGPLAEAGTGAVPPAPGTRTDGSGMGAPLS</sequence>
<name>B8J9S8_ANAD2</name>
<dbReference type="RefSeq" id="WP_012631692.1">
    <property type="nucleotide sequence ID" value="NC_011891.1"/>
</dbReference>
<feature type="domain" description="DUF2231" evidence="3">
    <location>
        <begin position="6"/>
        <end position="138"/>
    </location>
</feature>
<keyword evidence="2" id="KW-0472">Membrane</keyword>
<evidence type="ECO:0000256" key="1">
    <source>
        <dbReference type="SAM" id="MobiDB-lite"/>
    </source>
</evidence>
<dbReference type="Proteomes" id="UP000007089">
    <property type="component" value="Chromosome"/>
</dbReference>
<evidence type="ECO:0000256" key="2">
    <source>
        <dbReference type="SAM" id="Phobius"/>
    </source>
</evidence>
<dbReference type="EMBL" id="CP001359">
    <property type="protein sequence ID" value="ACL63631.1"/>
    <property type="molecule type" value="Genomic_DNA"/>
</dbReference>
<feature type="region of interest" description="Disordered" evidence="1">
    <location>
        <begin position="189"/>
        <end position="219"/>
    </location>
</feature>
<evidence type="ECO:0000259" key="3">
    <source>
        <dbReference type="Pfam" id="PF09990"/>
    </source>
</evidence>
<feature type="transmembrane region" description="Helical" evidence="2">
    <location>
        <begin position="46"/>
        <end position="66"/>
    </location>
</feature>
<proteinExistence type="predicted"/>
<organism evidence="4 5">
    <name type="scientific">Anaeromyxobacter dehalogenans (strain ATCC BAA-258 / DSM 21875 / 2CP-1)</name>
    <dbReference type="NCBI Taxonomy" id="455488"/>
    <lineage>
        <taxon>Bacteria</taxon>
        <taxon>Pseudomonadati</taxon>
        <taxon>Myxococcota</taxon>
        <taxon>Myxococcia</taxon>
        <taxon>Myxococcales</taxon>
        <taxon>Cystobacterineae</taxon>
        <taxon>Anaeromyxobacteraceae</taxon>
        <taxon>Anaeromyxobacter</taxon>
    </lineage>
</organism>
<feature type="transmembrane region" description="Helical" evidence="2">
    <location>
        <begin position="78"/>
        <end position="99"/>
    </location>
</feature>
<keyword evidence="2" id="KW-1133">Transmembrane helix</keyword>
<dbReference type="Pfam" id="PF09990">
    <property type="entry name" value="DUF2231"/>
    <property type="match status" value="1"/>
</dbReference>
<dbReference type="AlphaFoldDB" id="B8J9S8"/>
<dbReference type="InterPro" id="IPR019251">
    <property type="entry name" value="DUF2231_TM"/>
</dbReference>
<accession>B8J9S8</accession>